<feature type="compositionally biased region" description="Basic residues" evidence="1">
    <location>
        <begin position="275"/>
        <end position="285"/>
    </location>
</feature>
<sequence length="285" mass="31841">MICSTQINRSSFIDDTLNHETYSRNPLPHNKGTKNLVDNIKEVLLSNTIHDKRTLRIIQFTSRSSSRSRSDFFSRSRSPASSTRRRRFLRPFLRSPADGDGIPAGSRVVLLARDDGGAAKRARDDDVLALLEEADARGWSSAVSERSLALRRRRGTASSSFPRRCDWVTATAEDHGCRREEPATPDAVGAGAAVKEKAMADPCFVAYCSERDLPEFDPTPMATPLLPLCVFIADIWKARKDDRVAKRDRDEDLPALSEEADARGCTSEVMERRLSPRRQRGPLRG</sequence>
<name>A0AAV5DSJ4_ELECO</name>
<dbReference type="AlphaFoldDB" id="A0AAV5DSJ4"/>
<organism evidence="2 3">
    <name type="scientific">Eleusine coracana subsp. coracana</name>
    <dbReference type="NCBI Taxonomy" id="191504"/>
    <lineage>
        <taxon>Eukaryota</taxon>
        <taxon>Viridiplantae</taxon>
        <taxon>Streptophyta</taxon>
        <taxon>Embryophyta</taxon>
        <taxon>Tracheophyta</taxon>
        <taxon>Spermatophyta</taxon>
        <taxon>Magnoliopsida</taxon>
        <taxon>Liliopsida</taxon>
        <taxon>Poales</taxon>
        <taxon>Poaceae</taxon>
        <taxon>PACMAD clade</taxon>
        <taxon>Chloridoideae</taxon>
        <taxon>Cynodonteae</taxon>
        <taxon>Eleusininae</taxon>
        <taxon>Eleusine</taxon>
    </lineage>
</organism>
<evidence type="ECO:0000256" key="1">
    <source>
        <dbReference type="SAM" id="MobiDB-lite"/>
    </source>
</evidence>
<dbReference type="Proteomes" id="UP001054889">
    <property type="component" value="Unassembled WGS sequence"/>
</dbReference>
<feature type="region of interest" description="Disordered" evidence="1">
    <location>
        <begin position="243"/>
        <end position="285"/>
    </location>
</feature>
<comment type="caution">
    <text evidence="2">The sequence shown here is derived from an EMBL/GenBank/DDBJ whole genome shotgun (WGS) entry which is preliminary data.</text>
</comment>
<protein>
    <submittedName>
        <fullName evidence="2">Uncharacterized protein</fullName>
    </submittedName>
</protein>
<reference evidence="2" key="1">
    <citation type="journal article" date="2018" name="DNA Res.">
        <title>Multiple hybrid de novo genome assembly of finger millet, an orphan allotetraploid crop.</title>
        <authorList>
            <person name="Hatakeyama M."/>
            <person name="Aluri S."/>
            <person name="Balachadran M.T."/>
            <person name="Sivarajan S.R."/>
            <person name="Patrignani A."/>
            <person name="Gruter S."/>
            <person name="Poveda L."/>
            <person name="Shimizu-Inatsugi R."/>
            <person name="Baeten J."/>
            <person name="Francoijs K.J."/>
            <person name="Nataraja K.N."/>
            <person name="Reddy Y.A.N."/>
            <person name="Phadnis S."/>
            <person name="Ravikumar R.L."/>
            <person name="Schlapbach R."/>
            <person name="Sreeman S.M."/>
            <person name="Shimizu K.K."/>
        </authorList>
    </citation>
    <scope>NUCLEOTIDE SEQUENCE</scope>
</reference>
<keyword evidence="3" id="KW-1185">Reference proteome</keyword>
<feature type="compositionally biased region" description="Basic and acidic residues" evidence="1">
    <location>
        <begin position="243"/>
        <end position="252"/>
    </location>
</feature>
<gene>
    <name evidence="2" type="primary">gb00182</name>
    <name evidence="2" type="ORF">PR202_gb00182</name>
</gene>
<proteinExistence type="predicted"/>
<dbReference type="EMBL" id="BQKI01000071">
    <property type="protein sequence ID" value="GJN13473.1"/>
    <property type="molecule type" value="Genomic_DNA"/>
</dbReference>
<reference evidence="2" key="2">
    <citation type="submission" date="2021-12" db="EMBL/GenBank/DDBJ databases">
        <title>Resequencing data analysis of finger millet.</title>
        <authorList>
            <person name="Hatakeyama M."/>
            <person name="Aluri S."/>
            <person name="Balachadran M.T."/>
            <person name="Sivarajan S.R."/>
            <person name="Poveda L."/>
            <person name="Shimizu-Inatsugi R."/>
            <person name="Schlapbach R."/>
            <person name="Sreeman S.M."/>
            <person name="Shimizu K.K."/>
        </authorList>
    </citation>
    <scope>NUCLEOTIDE SEQUENCE</scope>
</reference>
<evidence type="ECO:0000313" key="3">
    <source>
        <dbReference type="Proteomes" id="UP001054889"/>
    </source>
</evidence>
<evidence type="ECO:0000313" key="2">
    <source>
        <dbReference type="EMBL" id="GJN13473.1"/>
    </source>
</evidence>
<accession>A0AAV5DSJ4</accession>